<evidence type="ECO:0000313" key="3">
    <source>
        <dbReference type="EMBL" id="OAG19806.1"/>
    </source>
</evidence>
<sequence length="754" mass="85585">MAPSFGQASMTSGTLKPSPATTEAVSTASATCSTCHHFANGHETSVSVTAFLFSVGGCQGCSIILKALDAVTDIRRPEFKTIKIKRIEAEDHWSFLDPKNVLHVRCEQEGEPYGGRVLFGKRYVDSRPNDYEIYTPISAGEDSAIPWLGLRNGSRDRYREQSNSLEDRLNEARIWYEDCKANHPLCVPRKDGWPRRILDLSVDSIRLVNTEAIESTSSQLQEGYACLSYAWGTTGNLKTLKDNLQSHMQGIDVHTLPRTLADAVHVSRAFGLRYLWIDALCIIQDDVQDWMDQIPRMSSIYQGAELVISAQGASSVQEGFLSLGSAANAPLKRIEVPFRMPDGTSRTVKLSIREREQKYHNVPAHHSSRPMVDDNTHIDDVLVPLTTRAWVFQESFLARRILYATPSELAWECSNHERCECRVSPTEGSTRLALDFDDYGLVRTLGQLIRADSLRSAEQPLSSKPKLWAEVVQRYSDKNLTRWTDRLAAIQGVVEALAQAMPDDFNTENYLFGLWKPNLEKFMLWGRHPRTPGDSARAATLRQIAPSWSWVSSVGEVSYYDSIFMPKAQIHTRVIRVEREESNTLEINVFGAGHCTLTMFGFCIPIQQEPLNRKLHQEHPLEEDNQGVPFLFPERYTAEWNYGPPTIDMIPDDPTDETVFDRVTHFVPLVSGQPYDEDDPDPRLQHQGLFLEMVAGPEEEKEPYEMEHEGVDHDIKFEGTFRRVGFGYDYVSEVHLHWYSTEDYISELRAFKLV</sequence>
<dbReference type="AlphaFoldDB" id="A0A177DJZ6"/>
<accession>A0A177DJZ6</accession>
<evidence type="ECO:0000259" key="2">
    <source>
        <dbReference type="Pfam" id="PF06985"/>
    </source>
</evidence>
<dbReference type="Proteomes" id="UP000077248">
    <property type="component" value="Unassembled WGS sequence"/>
</dbReference>
<feature type="region of interest" description="Disordered" evidence="1">
    <location>
        <begin position="1"/>
        <end position="20"/>
    </location>
</feature>
<name>A0A177DJZ6_ALTAL</name>
<protein>
    <submittedName>
        <fullName evidence="3">HET-domain-containing protein</fullName>
    </submittedName>
</protein>
<dbReference type="PANTHER" id="PTHR33112">
    <property type="entry name" value="DOMAIN PROTEIN, PUTATIVE-RELATED"/>
    <property type="match status" value="1"/>
</dbReference>
<keyword evidence="4" id="KW-1185">Reference proteome</keyword>
<reference evidence="3 4" key="1">
    <citation type="submission" date="2016-05" db="EMBL/GenBank/DDBJ databases">
        <title>Comparative analysis of secretome profiles of manganese(II)-oxidizing ascomycete fungi.</title>
        <authorList>
            <consortium name="DOE Joint Genome Institute"/>
            <person name="Zeiner C.A."/>
            <person name="Purvine S.O."/>
            <person name="Zink E.M."/>
            <person name="Wu S."/>
            <person name="Pasa-Tolic L."/>
            <person name="Chaput D.L."/>
            <person name="Haridas S."/>
            <person name="Grigoriev I.V."/>
            <person name="Santelli C.M."/>
            <person name="Hansel C.M."/>
        </authorList>
    </citation>
    <scope>NUCLEOTIDE SEQUENCE [LARGE SCALE GENOMIC DNA]</scope>
    <source>
        <strain evidence="3 4">SRC1lrK2f</strain>
    </source>
</reference>
<dbReference type="RefSeq" id="XP_018385227.1">
    <property type="nucleotide sequence ID" value="XM_018535694.1"/>
</dbReference>
<dbReference type="KEGG" id="aalt:CC77DRAFT_964677"/>
<evidence type="ECO:0000313" key="4">
    <source>
        <dbReference type="Proteomes" id="UP000077248"/>
    </source>
</evidence>
<feature type="domain" description="Heterokaryon incompatibility" evidence="2">
    <location>
        <begin position="224"/>
        <end position="394"/>
    </location>
</feature>
<proteinExistence type="predicted"/>
<dbReference type="STRING" id="5599.A0A177DJZ6"/>
<evidence type="ECO:0000256" key="1">
    <source>
        <dbReference type="SAM" id="MobiDB-lite"/>
    </source>
</evidence>
<dbReference type="EMBL" id="KV441480">
    <property type="protein sequence ID" value="OAG19806.1"/>
    <property type="molecule type" value="Genomic_DNA"/>
</dbReference>
<dbReference type="PANTHER" id="PTHR33112:SF16">
    <property type="entry name" value="HETEROKARYON INCOMPATIBILITY DOMAIN-CONTAINING PROTEIN"/>
    <property type="match status" value="1"/>
</dbReference>
<dbReference type="Pfam" id="PF06985">
    <property type="entry name" value="HET"/>
    <property type="match status" value="1"/>
</dbReference>
<dbReference type="GeneID" id="29121288"/>
<feature type="compositionally biased region" description="Polar residues" evidence="1">
    <location>
        <begin position="1"/>
        <end position="15"/>
    </location>
</feature>
<organism evidence="3 4">
    <name type="scientific">Alternaria alternata</name>
    <name type="common">Alternaria rot fungus</name>
    <name type="synonym">Torula alternata</name>
    <dbReference type="NCBI Taxonomy" id="5599"/>
    <lineage>
        <taxon>Eukaryota</taxon>
        <taxon>Fungi</taxon>
        <taxon>Dikarya</taxon>
        <taxon>Ascomycota</taxon>
        <taxon>Pezizomycotina</taxon>
        <taxon>Dothideomycetes</taxon>
        <taxon>Pleosporomycetidae</taxon>
        <taxon>Pleosporales</taxon>
        <taxon>Pleosporineae</taxon>
        <taxon>Pleosporaceae</taxon>
        <taxon>Alternaria</taxon>
        <taxon>Alternaria sect. Alternaria</taxon>
        <taxon>Alternaria alternata complex</taxon>
    </lineage>
</organism>
<gene>
    <name evidence="3" type="ORF">CC77DRAFT_964677</name>
</gene>
<dbReference type="VEuPathDB" id="FungiDB:CC77DRAFT_964677"/>
<dbReference type="InterPro" id="IPR010730">
    <property type="entry name" value="HET"/>
</dbReference>